<reference evidence="1" key="1">
    <citation type="submission" date="2022-06" db="EMBL/GenBank/DDBJ databases">
        <title>Physiological and biochemical characterization and genomic elucidation of a strain of the genus Ensifer adhaerens M8 that combines arsenic oxidation and chromium reduction.</title>
        <authorList>
            <person name="Li X."/>
            <person name="Yu c."/>
        </authorList>
    </citation>
    <scope>NUCLEOTIDE SEQUENCE</scope>
    <source>
        <strain evidence="1">M8</strain>
        <plasmid evidence="1">pB</plasmid>
    </source>
</reference>
<proteinExistence type="predicted"/>
<gene>
    <name evidence="1" type="ORF">NE863_33845</name>
</gene>
<dbReference type="EMBL" id="CP098809">
    <property type="protein sequence ID" value="USJ27427.1"/>
    <property type="molecule type" value="Genomic_DNA"/>
</dbReference>
<keyword evidence="1" id="KW-0808">Transferase</keyword>
<evidence type="ECO:0000313" key="2">
    <source>
        <dbReference type="Proteomes" id="UP001055460"/>
    </source>
</evidence>
<dbReference type="SUPFAM" id="SSF53795">
    <property type="entry name" value="PEP carboxykinase-like"/>
    <property type="match status" value="1"/>
</dbReference>
<keyword evidence="1" id="KW-0614">Plasmid</keyword>
<sequence>MKFRLSAGASFFLLGERKTIFDEASQQIFQLDELSAFLTCLLAEAAPAHQLEGVLVARGVSRARAHASVQDYLAHLSRWNLLEIMFDENEGTALDTQTFDFEGTAVSLAFYDRELRDLVVPIFAHNGAAAATSHTAAYDVARFGERVCISRHRSAGRIVADLEVAPAIKALVTDDILANLGLNVALHAALLVKNGKGLLICGAAGAGKTTLAVALLGAGFTYGGDDIALMDEDGLLVGVPFSPALKQGSWGLLGHMSDAILAAPIHRRLDNKRVRYPTGLPYAARVRVQPAAVVLIRRRRTGPVEVCDVEPMRALSELLAGAHTPERRLALPQFQRLLDMVSQARTVELTYSSLDRAVETLRRLYDRQ</sequence>
<accession>A0A9Q9DDX4</accession>
<dbReference type="AlphaFoldDB" id="A0A9Q9DDX4"/>
<name>A0A9Q9DDX4_ENSAD</name>
<evidence type="ECO:0000313" key="1">
    <source>
        <dbReference type="EMBL" id="USJ27427.1"/>
    </source>
</evidence>
<dbReference type="RefSeq" id="WP_252161077.1">
    <property type="nucleotide sequence ID" value="NZ_CP098809.1"/>
</dbReference>
<dbReference type="GO" id="GO:0016301">
    <property type="term" value="F:kinase activity"/>
    <property type="evidence" value="ECO:0007669"/>
    <property type="project" value="UniProtKB-KW"/>
</dbReference>
<dbReference type="Proteomes" id="UP001055460">
    <property type="component" value="Plasmid pB"/>
</dbReference>
<dbReference type="InterPro" id="IPR027417">
    <property type="entry name" value="P-loop_NTPase"/>
</dbReference>
<protein>
    <submittedName>
        <fullName evidence="1">Serine kinase</fullName>
    </submittedName>
</protein>
<organism evidence="1 2">
    <name type="scientific">Ensifer adhaerens</name>
    <name type="common">Sinorhizobium morelense</name>
    <dbReference type="NCBI Taxonomy" id="106592"/>
    <lineage>
        <taxon>Bacteria</taxon>
        <taxon>Pseudomonadati</taxon>
        <taxon>Pseudomonadota</taxon>
        <taxon>Alphaproteobacteria</taxon>
        <taxon>Hyphomicrobiales</taxon>
        <taxon>Rhizobiaceae</taxon>
        <taxon>Sinorhizobium/Ensifer group</taxon>
        <taxon>Ensifer</taxon>
    </lineage>
</organism>
<dbReference type="Gene3D" id="3.40.50.300">
    <property type="entry name" value="P-loop containing nucleotide triphosphate hydrolases"/>
    <property type="match status" value="1"/>
</dbReference>
<geneLocation type="plasmid" evidence="1 2">
    <name>pB</name>
</geneLocation>
<keyword evidence="1" id="KW-0418">Kinase</keyword>